<dbReference type="eggNOG" id="COG1670">
    <property type="taxonomic scope" value="Bacteria"/>
</dbReference>
<dbReference type="HOGENOM" id="CLU_013985_3_6_9"/>
<evidence type="ECO:0000313" key="3">
    <source>
        <dbReference type="Proteomes" id="UP000006094"/>
    </source>
</evidence>
<gene>
    <name evidence="2" type="ordered locus">Curi_c18920</name>
</gene>
<dbReference type="KEGG" id="cad:Curi_c18920"/>
<dbReference type="STRING" id="1128398.Curi_c18920"/>
<dbReference type="SUPFAM" id="SSF55729">
    <property type="entry name" value="Acyl-CoA N-acyltransferases (Nat)"/>
    <property type="match status" value="1"/>
</dbReference>
<dbReference type="PATRIC" id="fig|1128398.3.peg.1947"/>
<proteinExistence type="predicted"/>
<organism evidence="2 3">
    <name type="scientific">Gottschalkia acidurici (strain ATCC 7906 / DSM 604 / BCRC 14475 / CIP 104303 / KCTC 5404 / NCIMB 10678 / 9a)</name>
    <name type="common">Clostridium acidurici</name>
    <dbReference type="NCBI Taxonomy" id="1128398"/>
    <lineage>
        <taxon>Bacteria</taxon>
        <taxon>Bacillati</taxon>
        <taxon>Bacillota</taxon>
        <taxon>Tissierellia</taxon>
        <taxon>Tissierellales</taxon>
        <taxon>Gottschalkiaceae</taxon>
        <taxon>Gottschalkia</taxon>
    </lineage>
</organism>
<dbReference type="PROSITE" id="PS51186">
    <property type="entry name" value="GNAT"/>
    <property type="match status" value="1"/>
</dbReference>
<protein>
    <submittedName>
        <fullName evidence="2">Acetyltransferase, GNAT family</fullName>
    </submittedName>
</protein>
<accession>K0B1G3</accession>
<dbReference type="Proteomes" id="UP000006094">
    <property type="component" value="Chromosome"/>
</dbReference>
<dbReference type="PANTHER" id="PTHR43792">
    <property type="entry name" value="GNAT FAMILY, PUTATIVE (AFU_ORTHOLOGUE AFUA_3G00765)-RELATED-RELATED"/>
    <property type="match status" value="1"/>
</dbReference>
<dbReference type="AlphaFoldDB" id="K0B1G3"/>
<dbReference type="InterPro" id="IPR051531">
    <property type="entry name" value="N-acetyltransferase"/>
</dbReference>
<dbReference type="EMBL" id="CP003326">
    <property type="protein sequence ID" value="AFS78897.1"/>
    <property type="molecule type" value="Genomic_DNA"/>
</dbReference>
<dbReference type="PANTHER" id="PTHR43792:SF1">
    <property type="entry name" value="N-ACETYLTRANSFERASE DOMAIN-CONTAINING PROTEIN"/>
    <property type="match status" value="1"/>
</dbReference>
<dbReference type="InterPro" id="IPR000182">
    <property type="entry name" value="GNAT_dom"/>
</dbReference>
<dbReference type="GO" id="GO:0016747">
    <property type="term" value="F:acyltransferase activity, transferring groups other than amino-acyl groups"/>
    <property type="evidence" value="ECO:0007669"/>
    <property type="project" value="InterPro"/>
</dbReference>
<reference evidence="2 3" key="1">
    <citation type="journal article" date="2012" name="PLoS ONE">
        <title>The purine-utilizing bacterium Clostridium acidurici 9a: a genome-guided metabolic reconsideration.</title>
        <authorList>
            <person name="Hartwich K."/>
            <person name="Poehlein A."/>
            <person name="Daniel R."/>
        </authorList>
    </citation>
    <scope>NUCLEOTIDE SEQUENCE [LARGE SCALE GENOMIC DNA]</scope>
    <source>
        <strain evidence="3">ATCC 7906 / DSM 604 / BCRC 14475 / CIP 104303 / KCTC 5404 / NCIMB 10678 / 9a</strain>
    </source>
</reference>
<keyword evidence="3" id="KW-1185">Reference proteome</keyword>
<evidence type="ECO:0000313" key="2">
    <source>
        <dbReference type="EMBL" id="AFS78897.1"/>
    </source>
</evidence>
<dbReference type="CDD" id="cd04301">
    <property type="entry name" value="NAT_SF"/>
    <property type="match status" value="1"/>
</dbReference>
<name>K0B1G3_GOTA9</name>
<evidence type="ECO:0000259" key="1">
    <source>
        <dbReference type="PROSITE" id="PS51186"/>
    </source>
</evidence>
<sequence>MMNHLGTVQIETDRLILRKFDISDLHALFNNWGNDIEVTKFLTWPTIMSVETAESILSNWVDSYADKKFYQWAIVLKENGDEPIGTINVVHMNEEIGMVHIGYCIGRNWWNKGIASEAFKGIIQFLIERVEVKRIESRHDPRNPSSGKVMLKCGLKFEGTLRNADINNQGICDASMYSLLKEDYYSFKE</sequence>
<dbReference type="Pfam" id="PF13302">
    <property type="entry name" value="Acetyltransf_3"/>
    <property type="match status" value="1"/>
</dbReference>
<dbReference type="InterPro" id="IPR016181">
    <property type="entry name" value="Acyl_CoA_acyltransferase"/>
</dbReference>
<feature type="domain" description="N-acetyltransferase" evidence="1">
    <location>
        <begin position="15"/>
        <end position="181"/>
    </location>
</feature>
<dbReference type="Gene3D" id="3.40.630.30">
    <property type="match status" value="1"/>
</dbReference>